<protein>
    <submittedName>
        <fullName evidence="2">Uncharacterized protein</fullName>
    </submittedName>
</protein>
<dbReference type="OrthoDB" id="5430532at2759"/>
<proteinExistence type="predicted"/>
<feature type="compositionally biased region" description="Low complexity" evidence="1">
    <location>
        <begin position="328"/>
        <end position="337"/>
    </location>
</feature>
<organism evidence="2 3">
    <name type="scientific">Lophiotrema nucula</name>
    <dbReference type="NCBI Taxonomy" id="690887"/>
    <lineage>
        <taxon>Eukaryota</taxon>
        <taxon>Fungi</taxon>
        <taxon>Dikarya</taxon>
        <taxon>Ascomycota</taxon>
        <taxon>Pezizomycotina</taxon>
        <taxon>Dothideomycetes</taxon>
        <taxon>Pleosporomycetidae</taxon>
        <taxon>Pleosporales</taxon>
        <taxon>Lophiotremataceae</taxon>
        <taxon>Lophiotrema</taxon>
    </lineage>
</organism>
<evidence type="ECO:0000313" key="2">
    <source>
        <dbReference type="EMBL" id="KAF2112579.1"/>
    </source>
</evidence>
<dbReference type="EMBL" id="ML977330">
    <property type="protein sequence ID" value="KAF2112579.1"/>
    <property type="molecule type" value="Genomic_DNA"/>
</dbReference>
<feature type="compositionally biased region" description="Basic and acidic residues" evidence="1">
    <location>
        <begin position="343"/>
        <end position="355"/>
    </location>
</feature>
<feature type="region of interest" description="Disordered" evidence="1">
    <location>
        <begin position="489"/>
        <end position="537"/>
    </location>
</feature>
<feature type="region of interest" description="Disordered" evidence="1">
    <location>
        <begin position="94"/>
        <end position="417"/>
    </location>
</feature>
<gene>
    <name evidence="2" type="ORF">BDV96DRAFT_601978</name>
</gene>
<feature type="compositionally biased region" description="Basic and acidic residues" evidence="1">
    <location>
        <begin position="292"/>
        <end position="314"/>
    </location>
</feature>
<keyword evidence="3" id="KW-1185">Reference proteome</keyword>
<feature type="compositionally biased region" description="Basic and acidic residues" evidence="1">
    <location>
        <begin position="528"/>
        <end position="537"/>
    </location>
</feature>
<feature type="compositionally biased region" description="Basic and acidic residues" evidence="1">
    <location>
        <begin position="17"/>
        <end position="27"/>
    </location>
</feature>
<accession>A0A6A5YZG1</accession>
<feature type="compositionally biased region" description="Low complexity" evidence="1">
    <location>
        <begin position="265"/>
        <end position="274"/>
    </location>
</feature>
<feature type="compositionally biased region" description="Basic and acidic residues" evidence="1">
    <location>
        <begin position="240"/>
        <end position="253"/>
    </location>
</feature>
<sequence>MKRKFSFNLAPVKVVHPKSDAHSKHTPEPTPSQTQSYRHHQSKDSLSSLNPPFVNRRPLSPRTEQELRAACALILQDFKPSDHVFTEEAKRIAEYNTRKSARSEPAQVQVRRPTGAPAEPRSTQDARRQSHKSGPSLKSYPDLPITANTGRRRAENTEEAEHASRRTVKSPISDPPRSATIRNEMASDDEYSVRTPQTGSTDSHFRSSSTAPTSAALASSKSSTRGSHQFDSAAAVADAHAAEWMRLEMEKRRAQMASQPQSEQKSAARPPSRSRSIRSEIKEYIFPSSSDRLSRQESRDSIRSRASSQDEPKRSGSAHGWRSWGLQRRSSSRSNSRPGTSKGRIETHEQEKKSELNLNRELPPLPSLDSWNQHEQSPSKEKRKSTAQGAHIATLMRSQDQHQQDYAATVRKQHRRSGSDTLALRYANTSFNKSEPQVARTASQMKVKAQVVHAPTRQKLESSMDFDELMSAMESPRGFHDQLQLKLGGHTHQHNGTSLSRSPSAKMSSDNPRLNAPNFSRKISTDVSGHRPIPEHDDLGYENIVQITPYESKAAGKEEQKGKLRKVLSGWVLRKEKKENWMRDFERNGIKNGVMIQDEPALPPVIRY</sequence>
<reference evidence="2" key="1">
    <citation type="journal article" date="2020" name="Stud. Mycol.">
        <title>101 Dothideomycetes genomes: a test case for predicting lifestyles and emergence of pathogens.</title>
        <authorList>
            <person name="Haridas S."/>
            <person name="Albert R."/>
            <person name="Binder M."/>
            <person name="Bloem J."/>
            <person name="Labutti K."/>
            <person name="Salamov A."/>
            <person name="Andreopoulos B."/>
            <person name="Baker S."/>
            <person name="Barry K."/>
            <person name="Bills G."/>
            <person name="Bluhm B."/>
            <person name="Cannon C."/>
            <person name="Castanera R."/>
            <person name="Culley D."/>
            <person name="Daum C."/>
            <person name="Ezra D."/>
            <person name="Gonzalez J."/>
            <person name="Henrissat B."/>
            <person name="Kuo A."/>
            <person name="Liang C."/>
            <person name="Lipzen A."/>
            <person name="Lutzoni F."/>
            <person name="Magnuson J."/>
            <person name="Mondo S."/>
            <person name="Nolan M."/>
            <person name="Ohm R."/>
            <person name="Pangilinan J."/>
            <person name="Park H.-J."/>
            <person name="Ramirez L."/>
            <person name="Alfaro M."/>
            <person name="Sun H."/>
            <person name="Tritt A."/>
            <person name="Yoshinaga Y."/>
            <person name="Zwiers L.-H."/>
            <person name="Turgeon B."/>
            <person name="Goodwin S."/>
            <person name="Spatafora J."/>
            <person name="Crous P."/>
            <person name="Grigoriev I."/>
        </authorList>
    </citation>
    <scope>NUCLEOTIDE SEQUENCE</scope>
    <source>
        <strain evidence="2">CBS 627.86</strain>
    </source>
</reference>
<evidence type="ECO:0000313" key="3">
    <source>
        <dbReference type="Proteomes" id="UP000799770"/>
    </source>
</evidence>
<feature type="compositionally biased region" description="Polar residues" evidence="1">
    <location>
        <begin position="494"/>
        <end position="527"/>
    </location>
</feature>
<evidence type="ECO:0000256" key="1">
    <source>
        <dbReference type="SAM" id="MobiDB-lite"/>
    </source>
</evidence>
<feature type="region of interest" description="Disordered" evidence="1">
    <location>
        <begin position="1"/>
        <end position="64"/>
    </location>
</feature>
<feature type="compositionally biased region" description="Low complexity" evidence="1">
    <location>
        <begin position="207"/>
        <end position="224"/>
    </location>
</feature>
<feature type="compositionally biased region" description="Basic and acidic residues" evidence="1">
    <location>
        <begin position="152"/>
        <end position="164"/>
    </location>
</feature>
<dbReference type="Proteomes" id="UP000799770">
    <property type="component" value="Unassembled WGS sequence"/>
</dbReference>
<name>A0A6A5YZG1_9PLEO</name>
<dbReference type="AlphaFoldDB" id="A0A6A5YZG1"/>